<dbReference type="AlphaFoldDB" id="A0A6I8LX79"/>
<dbReference type="EMBL" id="CABVGP010000002">
    <property type="protein sequence ID" value="VVJ20116.1"/>
    <property type="molecule type" value="Genomic_DNA"/>
</dbReference>
<accession>A0A6I8LX79</accession>
<name>A0A6I8LX79_9PSEU</name>
<feature type="compositionally biased region" description="Basic and acidic residues" evidence="1">
    <location>
        <begin position="83"/>
        <end position="102"/>
    </location>
</feature>
<proteinExistence type="predicted"/>
<feature type="region of interest" description="Disordered" evidence="1">
    <location>
        <begin position="79"/>
        <end position="102"/>
    </location>
</feature>
<reference evidence="2 3" key="1">
    <citation type="submission" date="2019-09" db="EMBL/GenBank/DDBJ databases">
        <authorList>
            <person name="Leyn A S."/>
        </authorList>
    </citation>
    <scope>NUCLEOTIDE SEQUENCE [LARGE SCALE GENOMIC DNA]</scope>
    <source>
        <strain evidence="2">AA231_1</strain>
    </source>
</reference>
<protein>
    <submittedName>
        <fullName evidence="2">Uncharacterized protein</fullName>
    </submittedName>
</protein>
<dbReference type="RefSeq" id="WP_155545274.1">
    <property type="nucleotide sequence ID" value="NZ_CABVGP010000002.1"/>
</dbReference>
<gene>
    <name evidence="2" type="ORF">AA23TX_05137</name>
</gene>
<sequence>MPELFVAPLAWLGQKAADVIVGQLVEKGVDRLTDRFADPRRKTVVVPQTPAAPTRHLRGNVTSDIVVRHVQAVGAADLPADPAGRRADVGHDGADGARRDRASDAARGDYLIGALVLDPPEDLRGKPVLRDVGAVRHWVAGTDTDQLTIETTEPTTELLERLGLQMPDGSGPFRPGPPKAAAPPRQLTAAPGLQARREAVSRLLAQAKTGAAPQCRAATSDFGPRCTSRARVPGKNGLCQFHHSAVTLGETVYEWSSGKPIT</sequence>
<dbReference type="Proteomes" id="UP000399805">
    <property type="component" value="Unassembled WGS sequence"/>
</dbReference>
<organism evidence="2 3">
    <name type="scientific">Amycolatopsis camponoti</name>
    <dbReference type="NCBI Taxonomy" id="2606593"/>
    <lineage>
        <taxon>Bacteria</taxon>
        <taxon>Bacillati</taxon>
        <taxon>Actinomycetota</taxon>
        <taxon>Actinomycetes</taxon>
        <taxon>Pseudonocardiales</taxon>
        <taxon>Pseudonocardiaceae</taxon>
        <taxon>Amycolatopsis</taxon>
    </lineage>
</organism>
<evidence type="ECO:0000313" key="3">
    <source>
        <dbReference type="Proteomes" id="UP000399805"/>
    </source>
</evidence>
<evidence type="ECO:0000313" key="2">
    <source>
        <dbReference type="EMBL" id="VVJ20116.1"/>
    </source>
</evidence>
<evidence type="ECO:0000256" key="1">
    <source>
        <dbReference type="SAM" id="MobiDB-lite"/>
    </source>
</evidence>
<keyword evidence="3" id="KW-1185">Reference proteome</keyword>